<comment type="caution">
    <text evidence="1">The sequence shown here is derived from an EMBL/GenBank/DDBJ whole genome shotgun (WGS) entry which is preliminary data.</text>
</comment>
<name>A0AAV3FRX9_STRCB</name>
<dbReference type="Proteomes" id="UP000004423">
    <property type="component" value="Unassembled WGS sequence"/>
</dbReference>
<protein>
    <submittedName>
        <fullName evidence="1">Uncharacterized protein</fullName>
    </submittedName>
</protein>
<evidence type="ECO:0000313" key="1">
    <source>
        <dbReference type="EMBL" id="EIQ81727.1"/>
    </source>
</evidence>
<organism evidence="1 2">
    <name type="scientific">Streptococcus canis FSL Z3-227</name>
    <dbReference type="NCBI Taxonomy" id="482234"/>
    <lineage>
        <taxon>Bacteria</taxon>
        <taxon>Bacillati</taxon>
        <taxon>Bacillota</taxon>
        <taxon>Bacilli</taxon>
        <taxon>Lactobacillales</taxon>
        <taxon>Streptococcaceae</taxon>
        <taxon>Streptococcus</taxon>
    </lineage>
</organism>
<proteinExistence type="predicted"/>
<sequence length="31" mass="3546">MKLLEGDSDSWYWTDITLGEGLNCSDFGRHV</sequence>
<accession>A0AAV3FRX9</accession>
<evidence type="ECO:0000313" key="2">
    <source>
        <dbReference type="Proteomes" id="UP000004423"/>
    </source>
</evidence>
<reference evidence="1 2" key="1">
    <citation type="journal article" date="2012" name="PLoS ONE">
        <title>Gene Repertoire Evolution of Streptococcus pyogenes Inferred from Phylogenomic Analysis with Streptococcus canis and Streptococcus dysgalactiae.</title>
        <authorList>
            <person name="Lefebure T."/>
            <person name="Richards V.P."/>
            <person name="Lang P."/>
            <person name="Pavinski-Bitar P."/>
            <person name="Stanhope M.J."/>
        </authorList>
    </citation>
    <scope>NUCLEOTIDE SEQUENCE [LARGE SCALE GENOMIC DNA]</scope>
    <source>
        <strain evidence="1 2">FSL Z3-227</strain>
    </source>
</reference>
<dbReference type="AlphaFoldDB" id="A0AAV3FRX9"/>
<gene>
    <name evidence="1" type="ORF">SCAZ3_04915</name>
</gene>
<dbReference type="EMBL" id="AIDX01000001">
    <property type="protein sequence ID" value="EIQ81727.1"/>
    <property type="molecule type" value="Genomic_DNA"/>
</dbReference>